<dbReference type="Proteomes" id="UP000605986">
    <property type="component" value="Unassembled WGS sequence"/>
</dbReference>
<proteinExistence type="predicted"/>
<feature type="region of interest" description="Disordered" evidence="1">
    <location>
        <begin position="1"/>
        <end position="22"/>
    </location>
</feature>
<feature type="compositionally biased region" description="Low complexity" evidence="1">
    <location>
        <begin position="509"/>
        <end position="519"/>
    </location>
</feature>
<keyword evidence="3" id="KW-1185">Reference proteome</keyword>
<feature type="region of interest" description="Disordered" evidence="1">
    <location>
        <begin position="487"/>
        <end position="559"/>
    </location>
</feature>
<accession>A0A8H4NWI4</accession>
<sequence length="559" mass="63861">MFQPKEPFDGQETIEPHLIEPNTDDAPTLSLQCVKFTKERPDDFLNYLRVSWERDGPSVLQSKDLLKALKNIETKPHLGVAYLPLPKLVYLRNRETLQIHDGSLATILEELDKKEADVVRAKQLYHALDSLRPELSKLELSRLKASFEDNCRILMSENDPSWHRSTECVWAPKLPKSTQLTNPSEFYPELESLFVHVLGLRKINIGLTYNELIKFHHRTMLDLSDPPEEHAKRLPVSLSEEIGKYGHLLDKNKLLESEIFPIFGTDEKYMYERFRGKLDMLDFDPNEACILSSFLSWTGLIDRILSHNLVEICELDKNAADEDEDSTTNLHVTRTVGLFRIAMHYESPRAATQAGRKVLYQTLRNAKVHNVVPRTLKPQLHVHRGVKKCVRIESPLPGVKVQEDDGLHIYMDRYDLDVSNAVLLPRHIMGWIMTDPETKVVKDINEQAVDLASSILRVRYHKRATIKKILDVEGIVDVEKLQKSPYFQQRKKKPAPRVFGAEPSPPPSSQVSSLAASVPNSTPTPAQASDSGQQVWTLNLPVRETRAKSPEDPGWIKFF</sequence>
<gene>
    <name evidence="2" type="ORF">F53441_9296</name>
</gene>
<organism evidence="2 3">
    <name type="scientific">Fusarium austroafricanum</name>
    <dbReference type="NCBI Taxonomy" id="2364996"/>
    <lineage>
        <taxon>Eukaryota</taxon>
        <taxon>Fungi</taxon>
        <taxon>Dikarya</taxon>
        <taxon>Ascomycota</taxon>
        <taxon>Pezizomycotina</taxon>
        <taxon>Sordariomycetes</taxon>
        <taxon>Hypocreomycetidae</taxon>
        <taxon>Hypocreales</taxon>
        <taxon>Nectriaceae</taxon>
        <taxon>Fusarium</taxon>
        <taxon>Fusarium concolor species complex</taxon>
    </lineage>
</organism>
<reference evidence="2" key="1">
    <citation type="submission" date="2020-01" db="EMBL/GenBank/DDBJ databases">
        <title>Identification and distribution of gene clusters putatively required for synthesis of sphingolipid metabolism inhibitors in phylogenetically diverse species of the filamentous fungus Fusarium.</title>
        <authorList>
            <person name="Kim H.-S."/>
            <person name="Busman M."/>
            <person name="Brown D.W."/>
            <person name="Divon H."/>
            <person name="Uhlig S."/>
            <person name="Proctor R.H."/>
        </authorList>
    </citation>
    <scope>NUCLEOTIDE SEQUENCE</scope>
    <source>
        <strain evidence="2">NRRL 53441</strain>
    </source>
</reference>
<dbReference type="OrthoDB" id="1262810at2759"/>
<feature type="compositionally biased region" description="Polar residues" evidence="1">
    <location>
        <begin position="520"/>
        <end position="537"/>
    </location>
</feature>
<protein>
    <submittedName>
        <fullName evidence="2">Uncharacterized protein</fullName>
    </submittedName>
</protein>
<name>A0A8H4NWI4_9HYPO</name>
<dbReference type="EMBL" id="JAADJG010000414">
    <property type="protein sequence ID" value="KAF4447151.1"/>
    <property type="molecule type" value="Genomic_DNA"/>
</dbReference>
<evidence type="ECO:0000256" key="1">
    <source>
        <dbReference type="SAM" id="MobiDB-lite"/>
    </source>
</evidence>
<evidence type="ECO:0000313" key="2">
    <source>
        <dbReference type="EMBL" id="KAF4447151.1"/>
    </source>
</evidence>
<evidence type="ECO:0000313" key="3">
    <source>
        <dbReference type="Proteomes" id="UP000605986"/>
    </source>
</evidence>
<comment type="caution">
    <text evidence="2">The sequence shown here is derived from an EMBL/GenBank/DDBJ whole genome shotgun (WGS) entry which is preliminary data.</text>
</comment>
<dbReference type="AlphaFoldDB" id="A0A8H4NWI4"/>